<comment type="caution">
    <text evidence="3">The sequence shown here is derived from an EMBL/GenBank/DDBJ whole genome shotgun (WGS) entry which is preliminary data.</text>
</comment>
<organism evidence="3 4">
    <name type="scientific">Adineta ricciae</name>
    <name type="common">Rotifer</name>
    <dbReference type="NCBI Taxonomy" id="249248"/>
    <lineage>
        <taxon>Eukaryota</taxon>
        <taxon>Metazoa</taxon>
        <taxon>Spiralia</taxon>
        <taxon>Gnathifera</taxon>
        <taxon>Rotifera</taxon>
        <taxon>Eurotatoria</taxon>
        <taxon>Bdelloidea</taxon>
        <taxon>Adinetida</taxon>
        <taxon>Adinetidae</taxon>
        <taxon>Adineta</taxon>
    </lineage>
</organism>
<evidence type="ECO:0000259" key="1">
    <source>
        <dbReference type="PROSITE" id="PS50053"/>
    </source>
</evidence>
<dbReference type="GO" id="GO:0019901">
    <property type="term" value="F:protein kinase binding"/>
    <property type="evidence" value="ECO:0007669"/>
    <property type="project" value="InterPro"/>
</dbReference>
<feature type="domain" description="F-box" evidence="2">
    <location>
        <begin position="256"/>
        <end position="302"/>
    </location>
</feature>
<accession>A0A813RGZ2</accession>
<name>A0A813RGZ2_ADIRI</name>
<reference evidence="3" key="1">
    <citation type="submission" date="2021-02" db="EMBL/GenBank/DDBJ databases">
        <authorList>
            <person name="Nowell W R."/>
        </authorList>
    </citation>
    <scope>NUCLEOTIDE SEQUENCE</scope>
</reference>
<dbReference type="Gene3D" id="3.40.1000.30">
    <property type="match status" value="1"/>
</dbReference>
<dbReference type="SUPFAM" id="SSF81383">
    <property type="entry name" value="F-box domain"/>
    <property type="match status" value="1"/>
</dbReference>
<dbReference type="PANTHER" id="PTHR15537">
    <property type="entry name" value="F-BOX ONLY PROTEIN 7"/>
    <property type="match status" value="1"/>
</dbReference>
<dbReference type="PROSITE" id="PS50053">
    <property type="entry name" value="UBIQUITIN_2"/>
    <property type="match status" value="1"/>
</dbReference>
<dbReference type="InterPro" id="IPR047118">
    <property type="entry name" value="Fbxo7"/>
</dbReference>
<evidence type="ECO:0000313" key="3">
    <source>
        <dbReference type="EMBL" id="CAF0782317.1"/>
    </source>
</evidence>
<dbReference type="AlphaFoldDB" id="A0A813RGZ2"/>
<evidence type="ECO:0008006" key="5">
    <source>
        <dbReference type="Google" id="ProtNLM"/>
    </source>
</evidence>
<dbReference type="EMBL" id="CAJNOJ010000010">
    <property type="protein sequence ID" value="CAF0782317.1"/>
    <property type="molecule type" value="Genomic_DNA"/>
</dbReference>
<dbReference type="Pfam" id="PF12937">
    <property type="entry name" value="F-box-like"/>
    <property type="match status" value="1"/>
</dbReference>
<evidence type="ECO:0000313" key="4">
    <source>
        <dbReference type="Proteomes" id="UP000663852"/>
    </source>
</evidence>
<dbReference type="CDD" id="cd17039">
    <property type="entry name" value="Ubl_ubiquitin_like"/>
    <property type="match status" value="1"/>
</dbReference>
<evidence type="ECO:0000259" key="2">
    <source>
        <dbReference type="PROSITE" id="PS50181"/>
    </source>
</evidence>
<dbReference type="Proteomes" id="UP000663852">
    <property type="component" value="Unassembled WGS sequence"/>
</dbReference>
<dbReference type="InterPro" id="IPR036047">
    <property type="entry name" value="F-box-like_dom_sf"/>
</dbReference>
<dbReference type="InterPro" id="IPR029071">
    <property type="entry name" value="Ubiquitin-like_domsf"/>
</dbReference>
<dbReference type="InterPro" id="IPR000626">
    <property type="entry name" value="Ubiquitin-like_dom"/>
</dbReference>
<gene>
    <name evidence="3" type="ORF">EDS130_LOCUS3900</name>
</gene>
<sequence length="450" mass="51164">MKFRIKCHDQTQSTVFDGIKEDSSVNDLKKQLTKQFSSLNNFQFHLSLNGKGALDDEQTISQSGLVNGDTIYILNDNPDDHAIILPLVPWTDQPLTLDEVRDSHTYPVLVYRLIEDSQPETDFDYLIIVLHALMLECGFQMDTENNYNIKSARKSSTFYVIRYRHKLCDEERTRCSLALMKTDTLVTIDGVVNAISQACGKLSLNIGDYLQMHKAGTSSTTTLPYRELRTLSRIFKDNIANRLLCKLLEQSRQCSTATLVGLPNEIKLRLAKYLPIKSICMLQLTCRDIHHTLNDNLLWHDLCVRDFDKAAITATSNTIENCSNEKNWHKLYGIIYAQKQASLRYQTKSSPYFHTAFLSIAPPTHRVLFPDPSNAGPAGFHPFPPAIYRPIPSGIFRMCSANTPQTQTTLQQQVQHHLYCQPVFGLKWVVIFAAATMIPLPPCFHHVWLG</sequence>
<dbReference type="InterPro" id="IPR001810">
    <property type="entry name" value="F-box_dom"/>
</dbReference>
<dbReference type="OrthoDB" id="101791at2759"/>
<dbReference type="SUPFAM" id="SSF54236">
    <property type="entry name" value="Ubiquitin-like"/>
    <property type="match status" value="1"/>
</dbReference>
<protein>
    <recommendedName>
        <fullName evidence="5">F-box domain-containing protein</fullName>
    </recommendedName>
</protein>
<proteinExistence type="predicted"/>
<dbReference type="PROSITE" id="PS50181">
    <property type="entry name" value="FBOX"/>
    <property type="match status" value="1"/>
</dbReference>
<dbReference type="PANTHER" id="PTHR15537:SF2">
    <property type="entry name" value="F-BOX ONLY PROTEIN 7"/>
    <property type="match status" value="1"/>
</dbReference>
<dbReference type="GO" id="GO:1903599">
    <property type="term" value="P:positive regulation of autophagy of mitochondrion"/>
    <property type="evidence" value="ECO:0007669"/>
    <property type="project" value="TreeGrafter"/>
</dbReference>
<feature type="domain" description="Ubiquitin-like" evidence="1">
    <location>
        <begin position="1"/>
        <end position="80"/>
    </location>
</feature>
<dbReference type="Gene3D" id="1.20.1280.50">
    <property type="match status" value="1"/>
</dbReference>
<dbReference type="Gene3D" id="3.10.20.90">
    <property type="entry name" value="Phosphatidylinositol 3-kinase Catalytic Subunit, Chain A, domain 1"/>
    <property type="match status" value="1"/>
</dbReference>